<evidence type="ECO:0000256" key="1">
    <source>
        <dbReference type="ARBA" id="ARBA00001974"/>
    </source>
</evidence>
<dbReference type="GO" id="GO:0050661">
    <property type="term" value="F:NADP binding"/>
    <property type="evidence" value="ECO:0007669"/>
    <property type="project" value="InterPro"/>
</dbReference>
<proteinExistence type="inferred from homology"/>
<protein>
    <submittedName>
        <fullName evidence="6">Monooxygenase</fullName>
    </submittedName>
</protein>
<sequence length="576" mass="64301">MASKESLPFKRVVIVGAGFSGLAMACQLKQKLRCHDFVIYDRGAGFGGTWLFNTYPGCGVDIPAVLYSLSYAQNPDFSNFFPKQDEVLEYINNVVDRFNLPGHLVGNTDWTGASWQDDTKTWLVKLKDLSTGQEYVQRCSILISAVGALTNPNPFYAPGIDRFQGHIIHTARWDHGVSLRDKDVIVIGNGASATQLVPAVVGEVRSITQFIRVGSLSPGFWRNVANQPWQSSQYILPGGDNTIITPFWRTVFRYLPGVLRSLRLLTFLYLETSTPQFNTTEQGAKMRMQTAEISESYIKATAPAQYWPLLMPEHEVGCKRRVFDHNGYIASLNRENVHLTDDPIVAVNERSVVTKSGTTYPADVIVLANGFALTQFDADLRGRHGRSRSEHWKDVGYIEAFHSIGMAGFPNFFYILGPNSGRGHTSAVLSIENYTNLISRVIKPVIAGTALSVEPKSSSEKEYNERLHGALEKTVFTNACRSWYIDAKTGYNWAVYPWSSFYMWWTTQVAGLGGWVYELPKGKPKSATHPFLLSVALSVLMVTLALWLYEIEPLAISNIEPDQWIGLACNALHETS</sequence>
<dbReference type="Pfam" id="PF00743">
    <property type="entry name" value="FMO-like"/>
    <property type="match status" value="1"/>
</dbReference>
<keyword evidence="3" id="KW-0285">Flavoprotein</keyword>
<dbReference type="Gene3D" id="3.50.50.60">
    <property type="entry name" value="FAD/NAD(P)-binding domain"/>
    <property type="match status" value="2"/>
</dbReference>
<dbReference type="AlphaFoldDB" id="A0A5M3Z0R1"/>
<dbReference type="GO" id="GO:0004499">
    <property type="term" value="F:N,N-dimethylaniline monooxygenase activity"/>
    <property type="evidence" value="ECO:0007669"/>
    <property type="project" value="InterPro"/>
</dbReference>
<dbReference type="EMBL" id="BLJY01000005">
    <property type="protein sequence ID" value="GFF16100.1"/>
    <property type="molecule type" value="Genomic_DNA"/>
</dbReference>
<organism evidence="6 7">
    <name type="scientific">Aspergillus terreus</name>
    <dbReference type="NCBI Taxonomy" id="33178"/>
    <lineage>
        <taxon>Eukaryota</taxon>
        <taxon>Fungi</taxon>
        <taxon>Dikarya</taxon>
        <taxon>Ascomycota</taxon>
        <taxon>Pezizomycotina</taxon>
        <taxon>Eurotiomycetes</taxon>
        <taxon>Eurotiomycetidae</taxon>
        <taxon>Eurotiales</taxon>
        <taxon>Aspergillaceae</taxon>
        <taxon>Aspergillus</taxon>
        <taxon>Aspergillus subgen. Circumdati</taxon>
    </lineage>
</organism>
<name>A0A5M3Z0R1_ASPTE</name>
<comment type="similarity">
    <text evidence="2">Belongs to the FAD-binding monooxygenase family.</text>
</comment>
<dbReference type="PANTHER" id="PTHR42877">
    <property type="entry name" value="L-ORNITHINE N(5)-MONOOXYGENASE-RELATED"/>
    <property type="match status" value="1"/>
</dbReference>
<dbReference type="PROSITE" id="PS51257">
    <property type="entry name" value="PROKAR_LIPOPROTEIN"/>
    <property type="match status" value="1"/>
</dbReference>
<keyword evidence="5" id="KW-0560">Oxidoreductase</keyword>
<evidence type="ECO:0000256" key="3">
    <source>
        <dbReference type="ARBA" id="ARBA00022630"/>
    </source>
</evidence>
<dbReference type="VEuPathDB" id="FungiDB:ATEG_05226"/>
<dbReference type="Proteomes" id="UP000452235">
    <property type="component" value="Unassembled WGS sequence"/>
</dbReference>
<dbReference type="GO" id="GO:0050660">
    <property type="term" value="F:flavin adenine dinucleotide binding"/>
    <property type="evidence" value="ECO:0007669"/>
    <property type="project" value="InterPro"/>
</dbReference>
<gene>
    <name evidence="6" type="ORF">ATEIFO6365_0005029000</name>
</gene>
<dbReference type="PANTHER" id="PTHR42877:SF5">
    <property type="entry name" value="L-ORNITHINE N(5)-MONOOXYGENASE-RELATED"/>
    <property type="match status" value="1"/>
</dbReference>
<keyword evidence="7" id="KW-1185">Reference proteome</keyword>
<evidence type="ECO:0000256" key="5">
    <source>
        <dbReference type="ARBA" id="ARBA00023002"/>
    </source>
</evidence>
<evidence type="ECO:0000313" key="6">
    <source>
        <dbReference type="EMBL" id="GFF16100.1"/>
    </source>
</evidence>
<dbReference type="InterPro" id="IPR051209">
    <property type="entry name" value="FAD-bind_Monooxygenase_sf"/>
</dbReference>
<dbReference type="OrthoDB" id="74360at2759"/>
<comment type="caution">
    <text evidence="6">The sequence shown here is derived from an EMBL/GenBank/DDBJ whole genome shotgun (WGS) entry which is preliminary data.</text>
</comment>
<dbReference type="InterPro" id="IPR020946">
    <property type="entry name" value="Flavin_mOase-like"/>
</dbReference>
<dbReference type="InterPro" id="IPR036188">
    <property type="entry name" value="FAD/NAD-bd_sf"/>
</dbReference>
<reference evidence="6 7" key="1">
    <citation type="submission" date="2020-01" db="EMBL/GenBank/DDBJ databases">
        <title>Aspergillus terreus IFO 6365 whole genome shotgun sequence.</title>
        <authorList>
            <person name="Kanamasa S."/>
            <person name="Takahashi H."/>
        </authorList>
    </citation>
    <scope>NUCLEOTIDE SEQUENCE [LARGE SCALE GENOMIC DNA]</scope>
    <source>
        <strain evidence="6 7">IFO 6365</strain>
    </source>
</reference>
<keyword evidence="6" id="KW-0503">Monooxygenase</keyword>
<dbReference type="SUPFAM" id="SSF51905">
    <property type="entry name" value="FAD/NAD(P)-binding domain"/>
    <property type="match status" value="1"/>
</dbReference>
<evidence type="ECO:0000313" key="7">
    <source>
        <dbReference type="Proteomes" id="UP000452235"/>
    </source>
</evidence>
<keyword evidence="4" id="KW-0274">FAD</keyword>
<accession>A0A5M3Z0R1</accession>
<evidence type="ECO:0000256" key="2">
    <source>
        <dbReference type="ARBA" id="ARBA00010139"/>
    </source>
</evidence>
<evidence type="ECO:0000256" key="4">
    <source>
        <dbReference type="ARBA" id="ARBA00022827"/>
    </source>
</evidence>
<comment type="cofactor">
    <cofactor evidence="1">
        <name>FAD</name>
        <dbReference type="ChEBI" id="CHEBI:57692"/>
    </cofactor>
</comment>